<dbReference type="InterPro" id="IPR010902">
    <property type="entry name" value="NUMOD4"/>
</dbReference>
<dbReference type="OrthoDB" id="6631788at2"/>
<evidence type="ECO:0000313" key="5">
    <source>
        <dbReference type="Proteomes" id="UP000199134"/>
    </source>
</evidence>
<dbReference type="Gene3D" id="3.90.75.20">
    <property type="match status" value="1"/>
</dbReference>
<sequence length="175" mass="20423">MIEIWKDIEGYENEYQVSNFGNVRSLPRYRKNRYSEVLKKGCLLKKRIDKIGYEYVYLAKSGKAKFCLVHRLVAEAFLVKCGNENEVNHKDENKTNNHVDNLEWCTRDYNMNYGTRPNAYSKPVVRYTLTGEYIDEFESANDAERKTGVHHGNIAACCNGRYKTAGGYKWRHKSC</sequence>
<dbReference type="Pfam" id="PF13392">
    <property type="entry name" value="HNH_3"/>
    <property type="match status" value="1"/>
</dbReference>
<dbReference type="InterPro" id="IPR054307">
    <property type="entry name" value="I-HmuI_NUMOD-like"/>
</dbReference>
<dbReference type="SUPFAM" id="SSF54060">
    <property type="entry name" value="His-Me finger endonucleases"/>
    <property type="match status" value="1"/>
</dbReference>
<dbReference type="GO" id="GO:0016788">
    <property type="term" value="F:hydrolase activity, acting on ester bonds"/>
    <property type="evidence" value="ECO:0007669"/>
    <property type="project" value="InterPro"/>
</dbReference>
<accession>A0A1H0H0N9</accession>
<dbReference type="Gene3D" id="1.10.10.10">
    <property type="entry name" value="Winged helix-like DNA-binding domain superfamily/Winged helix DNA-binding domain"/>
    <property type="match status" value="1"/>
</dbReference>
<dbReference type="SUPFAM" id="SSF64496">
    <property type="entry name" value="DNA-binding domain of intron-encoded endonucleases"/>
    <property type="match status" value="1"/>
</dbReference>
<dbReference type="Proteomes" id="UP000199134">
    <property type="component" value="Unassembled WGS sequence"/>
</dbReference>
<dbReference type="InterPro" id="IPR003647">
    <property type="entry name" value="Intron_nuc_1_rpt"/>
</dbReference>
<dbReference type="SMART" id="SM00497">
    <property type="entry name" value="IENR1"/>
    <property type="match status" value="1"/>
</dbReference>
<comment type="caution">
    <text evidence="4">The sequence shown here is derived from an EMBL/GenBank/DDBJ whole genome shotgun (WGS) entry which is preliminary data.</text>
</comment>
<evidence type="ECO:0000259" key="3">
    <source>
        <dbReference type="Pfam" id="PF22083"/>
    </source>
</evidence>
<organism evidence="4 5">
    <name type="scientific">Prevotella communis</name>
    <dbReference type="NCBI Taxonomy" id="2913614"/>
    <lineage>
        <taxon>Bacteria</taxon>
        <taxon>Pseudomonadati</taxon>
        <taxon>Bacteroidota</taxon>
        <taxon>Bacteroidia</taxon>
        <taxon>Bacteroidales</taxon>
        <taxon>Prevotellaceae</taxon>
        <taxon>Prevotella</taxon>
    </lineage>
</organism>
<protein>
    <submittedName>
        <fullName evidence="4">NUMOD1 domain-containing protein</fullName>
    </submittedName>
</protein>
<reference evidence="5" key="1">
    <citation type="submission" date="2016-10" db="EMBL/GenBank/DDBJ databases">
        <authorList>
            <person name="de Groot N.N."/>
        </authorList>
    </citation>
    <scope>NUCLEOTIDE SEQUENCE [LARGE SCALE GENOMIC DNA]</scope>
    <source>
        <strain evidence="5">BP1-145</strain>
    </source>
</reference>
<proteinExistence type="predicted"/>
<dbReference type="InterPro" id="IPR036388">
    <property type="entry name" value="WH-like_DNA-bd_sf"/>
</dbReference>
<feature type="domain" description="DNA endonuclease I-HmuI-like NUMOD-like" evidence="3">
    <location>
        <begin position="135"/>
        <end position="169"/>
    </location>
</feature>
<evidence type="ECO:0000259" key="2">
    <source>
        <dbReference type="Pfam" id="PF13392"/>
    </source>
</evidence>
<dbReference type="EMBL" id="FNIW01000010">
    <property type="protein sequence ID" value="SDO12604.1"/>
    <property type="molecule type" value="Genomic_DNA"/>
</dbReference>
<dbReference type="InterPro" id="IPR044925">
    <property type="entry name" value="His-Me_finger_sf"/>
</dbReference>
<gene>
    <name evidence="4" type="ORF">SAMN04487900_11061</name>
</gene>
<name>A0A1H0H0N9_9BACT</name>
<dbReference type="AlphaFoldDB" id="A0A1H0H0N9"/>
<dbReference type="Pfam" id="PF07463">
    <property type="entry name" value="NUMOD4"/>
    <property type="match status" value="1"/>
</dbReference>
<feature type="domain" description="NUMOD4" evidence="1">
    <location>
        <begin position="3"/>
        <end position="56"/>
    </location>
</feature>
<dbReference type="Pfam" id="PF22083">
    <property type="entry name" value="I-HmuI_NUMOD-like"/>
    <property type="match status" value="1"/>
</dbReference>
<evidence type="ECO:0000313" key="4">
    <source>
        <dbReference type="EMBL" id="SDO12604.1"/>
    </source>
</evidence>
<evidence type="ECO:0000259" key="1">
    <source>
        <dbReference type="Pfam" id="PF07463"/>
    </source>
</evidence>
<dbReference type="InterPro" id="IPR003615">
    <property type="entry name" value="HNH_nuc"/>
</dbReference>
<dbReference type="RefSeq" id="WP_091853560.1">
    <property type="nucleotide sequence ID" value="NZ_FNIW01000010.1"/>
</dbReference>
<feature type="domain" description="HNH nuclease" evidence="2">
    <location>
        <begin position="68"/>
        <end position="111"/>
    </location>
</feature>